<dbReference type="Pfam" id="PF00665">
    <property type="entry name" value="rve"/>
    <property type="match status" value="1"/>
</dbReference>
<dbReference type="AlphaFoldDB" id="A0A443RWC9"/>
<dbReference type="GO" id="GO:0003676">
    <property type="term" value="F:nucleic acid binding"/>
    <property type="evidence" value="ECO:0007669"/>
    <property type="project" value="InterPro"/>
</dbReference>
<dbReference type="InterPro" id="IPR050951">
    <property type="entry name" value="Retrovirus_Pol_polyprotein"/>
</dbReference>
<dbReference type="InterPro" id="IPR012337">
    <property type="entry name" value="RNaseH-like_sf"/>
</dbReference>
<keyword evidence="3" id="KW-1185">Reference proteome</keyword>
<dbReference type="InterPro" id="IPR036397">
    <property type="entry name" value="RNaseH_sf"/>
</dbReference>
<dbReference type="PANTHER" id="PTHR37984:SF5">
    <property type="entry name" value="PROTEIN NYNRIN-LIKE"/>
    <property type="match status" value="1"/>
</dbReference>
<feature type="non-terminal residue" evidence="2">
    <location>
        <position position="218"/>
    </location>
</feature>
<dbReference type="SUPFAM" id="SSF53098">
    <property type="entry name" value="Ribonuclease H-like"/>
    <property type="match status" value="1"/>
</dbReference>
<dbReference type="EMBL" id="NCKV01023707">
    <property type="protein sequence ID" value="RWS19683.1"/>
    <property type="molecule type" value="Genomic_DNA"/>
</dbReference>
<dbReference type="Gene3D" id="3.30.420.10">
    <property type="entry name" value="Ribonuclease H-like superfamily/Ribonuclease H"/>
    <property type="match status" value="1"/>
</dbReference>
<dbReference type="InterPro" id="IPR001584">
    <property type="entry name" value="Integrase_cat-core"/>
</dbReference>
<accession>A0A443RWC9</accession>
<organism evidence="2 3">
    <name type="scientific">Leptotrombidium deliense</name>
    <dbReference type="NCBI Taxonomy" id="299467"/>
    <lineage>
        <taxon>Eukaryota</taxon>
        <taxon>Metazoa</taxon>
        <taxon>Ecdysozoa</taxon>
        <taxon>Arthropoda</taxon>
        <taxon>Chelicerata</taxon>
        <taxon>Arachnida</taxon>
        <taxon>Acari</taxon>
        <taxon>Acariformes</taxon>
        <taxon>Trombidiformes</taxon>
        <taxon>Prostigmata</taxon>
        <taxon>Anystina</taxon>
        <taxon>Parasitengona</taxon>
        <taxon>Trombiculoidea</taxon>
        <taxon>Trombiculidae</taxon>
        <taxon>Leptotrombidium</taxon>
    </lineage>
</organism>
<evidence type="ECO:0000259" key="1">
    <source>
        <dbReference type="PROSITE" id="PS50994"/>
    </source>
</evidence>
<proteinExistence type="predicted"/>
<sequence>MNCKRSKLDGYMTSRKVPEVPFEAVSVDHFGPLQAMNGFKYVIVLVEHTTRYLICRAQKSTKSGEFIRFMDEEIICKFGAPLVVISDRGTCFTSLETFEYFEYNGVSHYTSPAYYPESNGLAERAVKTVKDTLRRQMNGIQDWKKELNRAVFNINISVNSSIGCSPFELLYGFQPRLFDEMVIGSVLETDNRLKQVIQLKEKRKEALQTLQNSLEIQS</sequence>
<dbReference type="VEuPathDB" id="VectorBase:LDEU012357"/>
<comment type="caution">
    <text evidence="2">The sequence shown here is derived from an EMBL/GenBank/DDBJ whole genome shotgun (WGS) entry which is preliminary data.</text>
</comment>
<evidence type="ECO:0000313" key="2">
    <source>
        <dbReference type="EMBL" id="RWS19683.1"/>
    </source>
</evidence>
<protein>
    <recommendedName>
        <fullName evidence="1">Integrase catalytic domain-containing protein</fullName>
    </recommendedName>
</protein>
<dbReference type="STRING" id="299467.A0A443RWC9"/>
<dbReference type="PANTHER" id="PTHR37984">
    <property type="entry name" value="PROTEIN CBG26694"/>
    <property type="match status" value="1"/>
</dbReference>
<reference evidence="2 3" key="1">
    <citation type="journal article" date="2018" name="Gigascience">
        <title>Genomes of trombidid mites reveal novel predicted allergens and laterally-transferred genes associated with secondary metabolism.</title>
        <authorList>
            <person name="Dong X."/>
            <person name="Chaisiri K."/>
            <person name="Xia D."/>
            <person name="Armstrong S.D."/>
            <person name="Fang Y."/>
            <person name="Donnelly M.J."/>
            <person name="Kadowaki T."/>
            <person name="McGarry J.W."/>
            <person name="Darby A.C."/>
            <person name="Makepeace B.L."/>
        </authorList>
    </citation>
    <scope>NUCLEOTIDE SEQUENCE [LARGE SCALE GENOMIC DNA]</scope>
    <source>
        <strain evidence="2">UoL-UT</strain>
    </source>
</reference>
<dbReference type="OrthoDB" id="6502059at2759"/>
<gene>
    <name evidence="2" type="ORF">B4U80_12239</name>
</gene>
<name>A0A443RWC9_9ACAR</name>
<dbReference type="PROSITE" id="PS50994">
    <property type="entry name" value="INTEGRASE"/>
    <property type="match status" value="1"/>
</dbReference>
<dbReference type="Proteomes" id="UP000288716">
    <property type="component" value="Unassembled WGS sequence"/>
</dbReference>
<feature type="domain" description="Integrase catalytic" evidence="1">
    <location>
        <begin position="17"/>
        <end position="174"/>
    </location>
</feature>
<dbReference type="GO" id="GO:0015074">
    <property type="term" value="P:DNA integration"/>
    <property type="evidence" value="ECO:0007669"/>
    <property type="project" value="InterPro"/>
</dbReference>
<evidence type="ECO:0000313" key="3">
    <source>
        <dbReference type="Proteomes" id="UP000288716"/>
    </source>
</evidence>